<dbReference type="AlphaFoldDB" id="A0A4Y1MTT8"/>
<gene>
    <name evidence="2" type="ORF">RADP37_04195</name>
</gene>
<protein>
    <submittedName>
        <fullName evidence="2">Uncharacterized protein</fullName>
    </submittedName>
</protein>
<sequence length="79" mass="8941">MRRRHPPPVWRRAETGRHHPPGRLSKERRDGARGKRPTPGRGASTGGCVPSVARSRTRGLPEARHRHPRGIAKHLLFCF</sequence>
<evidence type="ECO:0000256" key="1">
    <source>
        <dbReference type="SAM" id="MobiDB-lite"/>
    </source>
</evidence>
<feature type="compositionally biased region" description="Basic and acidic residues" evidence="1">
    <location>
        <begin position="24"/>
        <end position="33"/>
    </location>
</feature>
<proteinExistence type="predicted"/>
<organism evidence="2">
    <name type="scientific">Roseomonas mucosa</name>
    <dbReference type="NCBI Taxonomy" id="207340"/>
    <lineage>
        <taxon>Bacteria</taxon>
        <taxon>Pseudomonadati</taxon>
        <taxon>Pseudomonadota</taxon>
        <taxon>Alphaproteobacteria</taxon>
        <taxon>Acetobacterales</taxon>
        <taxon>Roseomonadaceae</taxon>
        <taxon>Roseomonas</taxon>
    </lineage>
</organism>
<feature type="region of interest" description="Disordered" evidence="1">
    <location>
        <begin position="1"/>
        <end position="70"/>
    </location>
</feature>
<reference evidence="2" key="1">
    <citation type="submission" date="2017-12" db="EMBL/GenBank/DDBJ databases">
        <authorList>
            <person name="Martens C."/>
            <person name="Dahlstrom E."/>
            <person name="Barbian K."/>
            <person name="Sykora L."/>
            <person name="Ricklefs S."/>
            <person name="Bruno D."/>
            <person name="Anzick I."/>
            <person name="Myles I."/>
            <person name="Datta S.K."/>
        </authorList>
    </citation>
    <scope>NUCLEOTIDE SEQUENCE</scope>
    <source>
        <strain evidence="2">AD2</strain>
    </source>
</reference>
<evidence type="ECO:0000313" key="2">
    <source>
        <dbReference type="EMBL" id="AWV21368.1"/>
    </source>
</evidence>
<dbReference type="EMBL" id="CP025189">
    <property type="protein sequence ID" value="AWV21368.1"/>
    <property type="molecule type" value="Genomic_DNA"/>
</dbReference>
<name>A0A4Y1MTT8_9PROT</name>
<accession>A0A4Y1MTT8</accession>